<evidence type="ECO:0000256" key="1">
    <source>
        <dbReference type="SAM" id="MobiDB-lite"/>
    </source>
</evidence>
<comment type="caution">
    <text evidence="2">The sequence shown here is derived from an EMBL/GenBank/DDBJ whole genome shotgun (WGS) entry which is preliminary data.</text>
</comment>
<protein>
    <submittedName>
        <fullName evidence="2">Uncharacterized protein</fullName>
    </submittedName>
</protein>
<dbReference type="EMBL" id="RDQJ01000001">
    <property type="protein sequence ID" value="RMX19012.1"/>
    <property type="molecule type" value="Genomic_DNA"/>
</dbReference>
<feature type="region of interest" description="Disordered" evidence="1">
    <location>
        <begin position="216"/>
        <end position="238"/>
    </location>
</feature>
<proteinExistence type="predicted"/>
<dbReference type="AlphaFoldDB" id="A0A3M6RUW5"/>
<reference evidence="2 3" key="1">
    <citation type="submission" date="2018-10" db="EMBL/GenBank/DDBJ databases">
        <title>Comamonadaceae CDC group NO-1 genome sequencing and assembly.</title>
        <authorList>
            <person name="Bernier A.-M."/>
            <person name="Bernard K."/>
        </authorList>
    </citation>
    <scope>NUCLEOTIDE SEQUENCE [LARGE SCALE GENOMIC DNA]</scope>
    <source>
        <strain evidence="2 3">NML180582</strain>
    </source>
</reference>
<sequence length="238" mass="26410">MDKPDDFFLRMPMTMDELRASVEHMVRDQHQVLAAPERDRAIDMALARYGVDMPRRASATLRWQADGHAQRLPQQWQLSFELLHVELLGAGGRNEALHRYLVRELADGFELLLHERKLLAGSQVFIIYICPHEAGSILPSHREAVAAYAAHLLCRQLAAHFSGEREAAIGADASQTESRARNYAARAAEWRASYFAALGVADPAIEGAPARPAAAVASWPQRHPRHQIGGAPAFRGRA</sequence>
<gene>
    <name evidence="2" type="ORF">EBQ34_01260</name>
</gene>
<accession>A0A3M6RUW5</accession>
<dbReference type="Proteomes" id="UP000275180">
    <property type="component" value="Unassembled WGS sequence"/>
</dbReference>
<name>A0A3M6RUW5_9BURK</name>
<organism evidence="2 3">
    <name type="scientific">Vandammella animalimorsus</name>
    <dbReference type="NCBI Taxonomy" id="2029117"/>
    <lineage>
        <taxon>Bacteria</taxon>
        <taxon>Pseudomonadati</taxon>
        <taxon>Pseudomonadota</taxon>
        <taxon>Betaproteobacteria</taxon>
        <taxon>Burkholderiales</taxon>
        <taxon>Comamonadaceae</taxon>
        <taxon>Vandammella</taxon>
    </lineage>
</organism>
<evidence type="ECO:0000313" key="3">
    <source>
        <dbReference type="Proteomes" id="UP000275180"/>
    </source>
</evidence>
<evidence type="ECO:0000313" key="2">
    <source>
        <dbReference type="EMBL" id="RMX19012.1"/>
    </source>
</evidence>